<protein>
    <recommendedName>
        <fullName evidence="6">Bacteriophage T4 Gp32 single-stranded DNA-binding domain-containing protein</fullName>
    </recommendedName>
</protein>
<feature type="region of interest" description="Disordered" evidence="1">
    <location>
        <begin position="190"/>
        <end position="210"/>
    </location>
</feature>
<reference evidence="4 5" key="1">
    <citation type="submission" date="2018-08" db="EMBL/GenBank/DDBJ databases">
        <title>A genome reference for cultivated species of the human gut microbiota.</title>
        <authorList>
            <person name="Zou Y."/>
            <person name="Xue W."/>
            <person name="Luo G."/>
        </authorList>
    </citation>
    <scope>NUCLEOTIDE SEQUENCE [LARGE SCALE GENOMIC DNA]</scope>
    <source>
        <strain evidence="2 4">AF19-16AC</strain>
        <strain evidence="3 5">AM32-6</strain>
    </source>
</reference>
<evidence type="ECO:0000313" key="3">
    <source>
        <dbReference type="EMBL" id="RHD02878.1"/>
    </source>
</evidence>
<dbReference type="Proteomes" id="UP000284472">
    <property type="component" value="Unassembled WGS sequence"/>
</dbReference>
<dbReference type="AlphaFoldDB" id="A0A412NEI4"/>
<dbReference type="GeneID" id="41356773"/>
<evidence type="ECO:0000256" key="1">
    <source>
        <dbReference type="SAM" id="MobiDB-lite"/>
    </source>
</evidence>
<evidence type="ECO:0008006" key="6">
    <source>
        <dbReference type="Google" id="ProtNLM"/>
    </source>
</evidence>
<comment type="caution">
    <text evidence="2">The sequence shown here is derived from an EMBL/GenBank/DDBJ whole genome shotgun (WGS) entry which is preliminary data.</text>
</comment>
<feature type="compositionally biased region" description="Low complexity" evidence="1">
    <location>
        <begin position="193"/>
        <end position="210"/>
    </location>
</feature>
<evidence type="ECO:0000313" key="5">
    <source>
        <dbReference type="Proteomes" id="UP000284472"/>
    </source>
</evidence>
<gene>
    <name evidence="3" type="ORF">DW812_15125</name>
    <name evidence="2" type="ORF">DWX36_12875</name>
</gene>
<evidence type="ECO:0000313" key="4">
    <source>
        <dbReference type="Proteomes" id="UP000283834"/>
    </source>
</evidence>
<proteinExistence type="predicted"/>
<organism evidence="2 4">
    <name type="scientific">Mediterraneibacter gnavus</name>
    <name type="common">Ruminococcus gnavus</name>
    <dbReference type="NCBI Taxonomy" id="33038"/>
    <lineage>
        <taxon>Bacteria</taxon>
        <taxon>Bacillati</taxon>
        <taxon>Bacillota</taxon>
        <taxon>Clostridia</taxon>
        <taxon>Lachnospirales</taxon>
        <taxon>Lachnospiraceae</taxon>
        <taxon>Mediterraneibacter</taxon>
    </lineage>
</organism>
<sequence>MGLQDLINKYDNGGFSKTGWFQLKDDGDTATVRLLHKGEVGVKDGETDYDFPIYEVHKLDVDGSGRDRTCLCKGESCEFCKSGNKPQLRMFLQMINKDEKDKDKQVQLWERGLTDIKNLIGLAGEYGDLTKRDIKIKRSGAKGSLKTTYQYFPKDPSEMEIPEPQNLVGSLILDLDREDQIKAIEGRLQLNKGNNNDSNNDSGAGATRVF</sequence>
<accession>A0A412NEI4</accession>
<dbReference type="RefSeq" id="WP_012744500.1">
    <property type="nucleotide sequence ID" value="NZ_JAAILZ010000009.1"/>
</dbReference>
<dbReference type="Proteomes" id="UP000283834">
    <property type="component" value="Unassembled WGS sequence"/>
</dbReference>
<dbReference type="EMBL" id="QSIR01000030">
    <property type="protein sequence ID" value="RHD02878.1"/>
    <property type="molecule type" value="Genomic_DNA"/>
</dbReference>
<dbReference type="EMBL" id="QRWQ01000014">
    <property type="protein sequence ID" value="RGT36971.1"/>
    <property type="molecule type" value="Genomic_DNA"/>
</dbReference>
<name>A0A412NEI4_MEDGN</name>
<evidence type="ECO:0000313" key="2">
    <source>
        <dbReference type="EMBL" id="RGT36971.1"/>
    </source>
</evidence>